<dbReference type="EMBL" id="RPFZ01000001">
    <property type="protein sequence ID" value="RPF70859.1"/>
    <property type="molecule type" value="Genomic_DNA"/>
</dbReference>
<evidence type="ECO:0000313" key="3">
    <source>
        <dbReference type="Proteomes" id="UP000275232"/>
    </source>
</evidence>
<sequence>MTPVRKRRCFTVRSAKSLFIGIVACLAASAAAQDGDPVDIVDAAARERGDLSQVLVLGSSHLSSLPADFDRSRFDPLLGRLQDWVPGRITVEQLSGPQCDYLRAYAFAYPGTAEDYCPDPAAAREAVGLDGAGAEEAALALLAQQTRSPSETRRLAVLFLAIGEPASVHLQWLYLPEAERHADAVLTQPLADFLVRRGDRMNETEVVGVALARRLGLQRIHPVDDHTGDRAANTDDDELYAAEVQAAWQSSALEDRIWQLEAWERAVIFGELPVLDWYRNLNSDEQARLAMRTDFAAAARARQPGNGGRRYLAYWETRNLRMVANLREITEPGERVLAIVGVSHAPYYERYLAMMSDVETADLGSVLGAAD</sequence>
<dbReference type="OrthoDB" id="69432at2"/>
<evidence type="ECO:0008006" key="4">
    <source>
        <dbReference type="Google" id="ProtNLM"/>
    </source>
</evidence>
<feature type="signal peptide" evidence="1">
    <location>
        <begin position="1"/>
        <end position="32"/>
    </location>
</feature>
<proteinExistence type="predicted"/>
<gene>
    <name evidence="2" type="ORF">EG799_03895</name>
</gene>
<dbReference type="RefSeq" id="WP_123878737.1">
    <property type="nucleotide sequence ID" value="NZ_RPFZ01000001.1"/>
</dbReference>
<keyword evidence="1" id="KW-0732">Signal</keyword>
<feature type="chain" id="PRO_5017994836" description="TraB/GumN family protein" evidence="1">
    <location>
        <begin position="33"/>
        <end position="371"/>
    </location>
</feature>
<organism evidence="2 3">
    <name type="scientific">Aurantiacibacter spongiae</name>
    <dbReference type="NCBI Taxonomy" id="2488860"/>
    <lineage>
        <taxon>Bacteria</taxon>
        <taxon>Pseudomonadati</taxon>
        <taxon>Pseudomonadota</taxon>
        <taxon>Alphaproteobacteria</taxon>
        <taxon>Sphingomonadales</taxon>
        <taxon>Erythrobacteraceae</taxon>
        <taxon>Aurantiacibacter</taxon>
    </lineage>
</organism>
<dbReference type="Proteomes" id="UP000275232">
    <property type="component" value="Unassembled WGS sequence"/>
</dbReference>
<dbReference type="InterPro" id="IPR043749">
    <property type="entry name" value="DUF5694"/>
</dbReference>
<keyword evidence="3" id="KW-1185">Reference proteome</keyword>
<dbReference type="AlphaFoldDB" id="A0A3N5CW14"/>
<comment type="caution">
    <text evidence="2">The sequence shown here is derived from an EMBL/GenBank/DDBJ whole genome shotgun (WGS) entry which is preliminary data.</text>
</comment>
<evidence type="ECO:0000313" key="2">
    <source>
        <dbReference type="EMBL" id="RPF70859.1"/>
    </source>
</evidence>
<dbReference type="Pfam" id="PF18950">
    <property type="entry name" value="DUF5694"/>
    <property type="match status" value="1"/>
</dbReference>
<accession>A0A3N5CW14</accession>
<evidence type="ECO:0000256" key="1">
    <source>
        <dbReference type="SAM" id="SignalP"/>
    </source>
</evidence>
<reference evidence="2 3" key="1">
    <citation type="submission" date="2018-11" db="EMBL/GenBank/DDBJ databases">
        <title>Erythrobacter spongiae sp. nov., isolated from a marine sponge.</title>
        <authorList>
            <person name="Zhuang L."/>
            <person name="Luo L."/>
        </authorList>
    </citation>
    <scope>NUCLEOTIDE SEQUENCE [LARGE SCALE GENOMIC DNA]</scope>
    <source>
        <strain evidence="2 3">HN-E23</strain>
    </source>
</reference>
<protein>
    <recommendedName>
        <fullName evidence="4">TraB/GumN family protein</fullName>
    </recommendedName>
</protein>
<name>A0A3N5CW14_9SPHN</name>